<evidence type="ECO:0000313" key="1">
    <source>
        <dbReference type="EMBL" id="MBB2988520.1"/>
    </source>
</evidence>
<evidence type="ECO:0008006" key="3">
    <source>
        <dbReference type="Google" id="ProtNLM"/>
    </source>
</evidence>
<organism evidence="1 2">
    <name type="scientific">Terracoccus luteus</name>
    <dbReference type="NCBI Taxonomy" id="53356"/>
    <lineage>
        <taxon>Bacteria</taxon>
        <taxon>Bacillati</taxon>
        <taxon>Actinomycetota</taxon>
        <taxon>Actinomycetes</taxon>
        <taxon>Micrococcales</taxon>
        <taxon>Intrasporangiaceae</taxon>
        <taxon>Terracoccus</taxon>
    </lineage>
</organism>
<evidence type="ECO:0000313" key="2">
    <source>
        <dbReference type="Proteomes" id="UP000590811"/>
    </source>
</evidence>
<protein>
    <recommendedName>
        <fullName evidence="3">DUF4062 domain-containing protein</fullName>
    </recommendedName>
</protein>
<accession>A0A839PWQ7</accession>
<dbReference type="Gene3D" id="3.40.50.450">
    <property type="match status" value="1"/>
</dbReference>
<reference evidence="1 2" key="1">
    <citation type="submission" date="2020-08" db="EMBL/GenBank/DDBJ databases">
        <title>Genomic Encyclopedia of Type Strains, Phase IV (KMG-V): Genome sequencing to study the core and pangenomes of soil and plant-associated prokaryotes.</title>
        <authorList>
            <person name="Whitman W."/>
        </authorList>
    </citation>
    <scope>NUCLEOTIDE SEQUENCE [LARGE SCALE GENOMIC DNA]</scope>
    <source>
        <strain evidence="1 2">B3ACCR2</strain>
    </source>
</reference>
<dbReference type="Proteomes" id="UP000590811">
    <property type="component" value="Unassembled WGS sequence"/>
</dbReference>
<gene>
    <name evidence="1" type="ORF">FHW14_003715</name>
</gene>
<dbReference type="SUPFAM" id="SSF52309">
    <property type="entry name" value="N-(deoxy)ribosyltransferase-like"/>
    <property type="match status" value="1"/>
</dbReference>
<name>A0A839PWQ7_9MICO</name>
<dbReference type="AlphaFoldDB" id="A0A839PWQ7"/>
<proteinExistence type="predicted"/>
<dbReference type="RefSeq" id="WP_184511462.1">
    <property type="nucleotide sequence ID" value="NZ_JACHVT010000016.1"/>
</dbReference>
<dbReference type="EMBL" id="JACHVT010000016">
    <property type="protein sequence ID" value="MBB2988520.1"/>
    <property type="molecule type" value="Genomic_DNA"/>
</dbReference>
<comment type="caution">
    <text evidence="1">The sequence shown here is derived from an EMBL/GenBank/DDBJ whole genome shotgun (WGS) entry which is preliminary data.</text>
</comment>
<sequence length="290" mass="32103">MVFQAHVLKVLIASPGDTGEERNAVERSIGGWNASRAEREQTVLLPWRWEMHAVPVMGATAQEVINAQAVDQSDIVIALFDSRLGQATDAAVSGTAEEISRAHEAGKPVHVYFSNEPLPRDVDPDQLKRLKDFRAEIEKVALLGQYANPDDLAYQVRQAIEHDLEKLALGAALGPKKRAGAVLRARYWRERIPNGIDNKGRPKYQDKRRLILSNVGEVTAEGVRVKVDEPEGGGAVHWGASDHEKPFDLLPGADREWAFMPIQVLEATIRTTWSEGGQEHQESQTISLLS</sequence>